<dbReference type="SUPFAM" id="SSF51679">
    <property type="entry name" value="Bacterial luciferase-like"/>
    <property type="match status" value="1"/>
</dbReference>
<dbReference type="PANTHER" id="PTHR42847">
    <property type="entry name" value="ALKANESULFONATE MONOOXYGENASE"/>
    <property type="match status" value="1"/>
</dbReference>
<feature type="domain" description="Luciferase-like" evidence="5">
    <location>
        <begin position="1"/>
        <end position="279"/>
    </location>
</feature>
<keyword evidence="6" id="KW-0614">Plasmid</keyword>
<evidence type="ECO:0000313" key="6">
    <source>
        <dbReference type="EMBL" id="MCH6164291.1"/>
    </source>
</evidence>
<gene>
    <name evidence="6" type="ORF">MMF94_01245</name>
</gene>
<sequence length="314" mass="33730">MRFAISIPQTVHGGKYDTGALQAHLARVEELGFDSAWTQEQVLGSAPRLSAIETMTYAAACTQRLRLGCAVFVTPLHNPVQLAKSLSSLDQLSGGRIEVGVGTGGRHRSFATFGVDPEGLVTRFTEGLRLMKELWTEPRVSFSGRFYQADGATMEPKPLQKPHPPIWFGAAHPDALRRAVRLGDGFFGAGSSTTAQFADQVKVVRGALSDMGRDSTGFPIAKRVYIAVDDDAARAEARLSDALGQLYSHAGRNDLVSTAVWGPPADCVRGLREVAEAGAELIHLNPLFDDAEQMERLAAEVMPELSTTPATGQA</sequence>
<dbReference type="InterPro" id="IPR019921">
    <property type="entry name" value="Lucif-like_OxRdtase_Rv2161c"/>
</dbReference>
<dbReference type="Gene3D" id="3.20.20.30">
    <property type="entry name" value="Luciferase-like domain"/>
    <property type="match status" value="1"/>
</dbReference>
<protein>
    <submittedName>
        <fullName evidence="6">LLM class flavin-dependent oxidoreductase</fullName>
    </submittedName>
</protein>
<dbReference type="InterPro" id="IPR036661">
    <property type="entry name" value="Luciferase-like_sf"/>
</dbReference>
<evidence type="ECO:0000313" key="7">
    <source>
        <dbReference type="Proteomes" id="UP001299970"/>
    </source>
</evidence>
<proteinExistence type="predicted"/>
<name>A0ABS9T710_9PSEU</name>
<evidence type="ECO:0000259" key="5">
    <source>
        <dbReference type="Pfam" id="PF00296"/>
    </source>
</evidence>
<keyword evidence="3" id="KW-0560">Oxidoreductase</keyword>
<keyword evidence="7" id="KW-1185">Reference proteome</keyword>
<evidence type="ECO:0000256" key="2">
    <source>
        <dbReference type="ARBA" id="ARBA00022643"/>
    </source>
</evidence>
<dbReference type="PANTHER" id="PTHR42847:SF4">
    <property type="entry name" value="ALKANESULFONATE MONOOXYGENASE-RELATED"/>
    <property type="match status" value="1"/>
</dbReference>
<dbReference type="Proteomes" id="UP001299970">
    <property type="component" value="Unassembled WGS sequence"/>
</dbReference>
<keyword evidence="1" id="KW-0285">Flavoprotein</keyword>
<geneLocation type="plasmid" evidence="6">
    <name>unnamed</name>
</geneLocation>
<dbReference type="NCBIfam" id="TIGR03619">
    <property type="entry name" value="F420_Rv2161c"/>
    <property type="match status" value="1"/>
</dbReference>
<evidence type="ECO:0000256" key="3">
    <source>
        <dbReference type="ARBA" id="ARBA00023002"/>
    </source>
</evidence>
<keyword evidence="4" id="KW-0503">Monooxygenase</keyword>
<reference evidence="6 7" key="1">
    <citation type="submission" date="2022-03" db="EMBL/GenBank/DDBJ databases">
        <title>Pseudonocardia alaer sp. nov., a novel actinomycete isolated from reed forest soil.</title>
        <authorList>
            <person name="Wang L."/>
        </authorList>
    </citation>
    <scope>NUCLEOTIDE SEQUENCE [LARGE SCALE GENOMIC DNA]</scope>
    <source>
        <strain evidence="6 7">Y-16303</strain>
        <plasmid evidence="6">unnamed</plasmid>
    </source>
</reference>
<evidence type="ECO:0000256" key="4">
    <source>
        <dbReference type="ARBA" id="ARBA00023033"/>
    </source>
</evidence>
<comment type="caution">
    <text evidence="6">The sequence shown here is derived from an EMBL/GenBank/DDBJ whole genome shotgun (WGS) entry which is preliminary data.</text>
</comment>
<organism evidence="6 7">
    <name type="scientific">Pseudonocardia alaniniphila</name>
    <dbReference type="NCBI Taxonomy" id="75291"/>
    <lineage>
        <taxon>Bacteria</taxon>
        <taxon>Bacillati</taxon>
        <taxon>Actinomycetota</taxon>
        <taxon>Actinomycetes</taxon>
        <taxon>Pseudonocardiales</taxon>
        <taxon>Pseudonocardiaceae</taxon>
        <taxon>Pseudonocardia</taxon>
    </lineage>
</organism>
<dbReference type="InterPro" id="IPR050172">
    <property type="entry name" value="SsuD_RutA_monooxygenase"/>
</dbReference>
<dbReference type="RefSeq" id="WP_241034494.1">
    <property type="nucleotide sequence ID" value="NZ_BAAAJF010000034.1"/>
</dbReference>
<accession>A0ABS9T710</accession>
<keyword evidence="2" id="KW-0288">FMN</keyword>
<dbReference type="EMBL" id="JAKXMK010000002">
    <property type="protein sequence ID" value="MCH6164291.1"/>
    <property type="molecule type" value="Genomic_DNA"/>
</dbReference>
<dbReference type="Pfam" id="PF00296">
    <property type="entry name" value="Bac_luciferase"/>
    <property type="match status" value="1"/>
</dbReference>
<dbReference type="InterPro" id="IPR011251">
    <property type="entry name" value="Luciferase-like_dom"/>
</dbReference>
<evidence type="ECO:0000256" key="1">
    <source>
        <dbReference type="ARBA" id="ARBA00022630"/>
    </source>
</evidence>